<dbReference type="PANTHER" id="PTHR48079:SF6">
    <property type="entry name" value="NAD(P)-BINDING DOMAIN-CONTAINING PROTEIN-RELATED"/>
    <property type="match status" value="1"/>
</dbReference>
<evidence type="ECO:0000313" key="4">
    <source>
        <dbReference type="EMBL" id="RGU56973.1"/>
    </source>
</evidence>
<accession>A0A412TT60</accession>
<keyword evidence="1" id="KW-0812">Transmembrane</keyword>
<dbReference type="InterPro" id="IPR051783">
    <property type="entry name" value="NAD(P)-dependent_oxidoreduct"/>
</dbReference>
<dbReference type="GO" id="GO:0005737">
    <property type="term" value="C:cytoplasm"/>
    <property type="evidence" value="ECO:0007669"/>
    <property type="project" value="TreeGrafter"/>
</dbReference>
<dbReference type="PANTHER" id="PTHR48079">
    <property type="entry name" value="PROTEIN YEEZ"/>
    <property type="match status" value="1"/>
</dbReference>
<dbReference type="Proteomes" id="UP001212263">
    <property type="component" value="Unassembled WGS sequence"/>
</dbReference>
<dbReference type="InterPro" id="IPR036291">
    <property type="entry name" value="NAD(P)-bd_dom_sf"/>
</dbReference>
<proteinExistence type="predicted"/>
<sequence>MVFVTGATGLLGSHLLYFLAVSGHSVSALRRKQSRLEDSRAVFLQYPDGEKYWNTINWVEGDVVQKEGLAEYVRRADYVYHCAAVVSFSGTDRMHLMNTNLQGTENVAALCLEYQVRLCYVSSIAALGDARQPEDLIDEDTPVIAGREHSVYSQSKTAAEKLIRKYIGYGLNAVIVCPSVILGAGMWHRSSARLFFTAAKGIPFYTRGMTGYVDVRDVCELMIRLCEDPLVSGERFVLNGGNYTYQELFTAIARVNGVQPPWWNLAPWMTELVWRMLACWGYLSGSKPAFTRETARSSQHCSRYSNARILSLYPDFHFYPLVETVDHMRLMWISASADPKHK</sequence>
<dbReference type="EMBL" id="JAQMRD010000006">
    <property type="protein sequence ID" value="MDB9222588.1"/>
    <property type="molecule type" value="Genomic_DNA"/>
</dbReference>
<dbReference type="SUPFAM" id="SSF51735">
    <property type="entry name" value="NAD(P)-binding Rossmann-fold domains"/>
    <property type="match status" value="1"/>
</dbReference>
<dbReference type="GO" id="GO:0004029">
    <property type="term" value="F:aldehyde dehydrogenase (NAD+) activity"/>
    <property type="evidence" value="ECO:0007669"/>
    <property type="project" value="TreeGrafter"/>
</dbReference>
<keyword evidence="1" id="KW-0472">Membrane</keyword>
<dbReference type="RefSeq" id="WP_022161187.1">
    <property type="nucleotide sequence ID" value="NZ_BAABYK010000001.1"/>
</dbReference>
<comment type="caution">
    <text evidence="4">The sequence shown here is derived from an EMBL/GenBank/DDBJ whole genome shotgun (WGS) entry which is preliminary data.</text>
</comment>
<name>A0A412TT60_9BACT</name>
<dbReference type="Gene3D" id="3.40.50.720">
    <property type="entry name" value="NAD(P)-binding Rossmann-like Domain"/>
    <property type="match status" value="1"/>
</dbReference>
<dbReference type="EMBL" id="QRYC01000007">
    <property type="protein sequence ID" value="RGU56973.1"/>
    <property type="molecule type" value="Genomic_DNA"/>
</dbReference>
<feature type="transmembrane region" description="Helical" evidence="1">
    <location>
        <begin position="6"/>
        <end position="26"/>
    </location>
</feature>
<feature type="transmembrane region" description="Helical" evidence="1">
    <location>
        <begin position="166"/>
        <end position="187"/>
    </location>
</feature>
<evidence type="ECO:0000259" key="2">
    <source>
        <dbReference type="Pfam" id="PF01370"/>
    </source>
</evidence>
<evidence type="ECO:0000256" key="1">
    <source>
        <dbReference type="SAM" id="Phobius"/>
    </source>
</evidence>
<feature type="domain" description="NAD-dependent epimerase/dehydratase" evidence="2">
    <location>
        <begin position="2"/>
        <end position="229"/>
    </location>
</feature>
<reference evidence="4 5" key="1">
    <citation type="submission" date="2018-08" db="EMBL/GenBank/DDBJ databases">
        <title>A genome reference for cultivated species of the human gut microbiota.</title>
        <authorList>
            <person name="Zou Y."/>
            <person name="Xue W."/>
            <person name="Luo G."/>
        </authorList>
    </citation>
    <scope>NUCLEOTIDE SEQUENCE [LARGE SCALE GENOMIC DNA]</scope>
    <source>
        <strain evidence="4 5">AF16-14</strain>
    </source>
</reference>
<keyword evidence="1" id="KW-1133">Transmembrane helix</keyword>
<evidence type="ECO:0000313" key="5">
    <source>
        <dbReference type="Proteomes" id="UP000284243"/>
    </source>
</evidence>
<dbReference type="InterPro" id="IPR001509">
    <property type="entry name" value="Epimerase_deHydtase"/>
</dbReference>
<protein>
    <submittedName>
        <fullName evidence="4">NAD-dependent epimerase/dehydratase family protein</fullName>
    </submittedName>
</protein>
<organism evidence="4 5">
    <name type="scientific">Odoribacter splanchnicus</name>
    <dbReference type="NCBI Taxonomy" id="28118"/>
    <lineage>
        <taxon>Bacteria</taxon>
        <taxon>Pseudomonadati</taxon>
        <taxon>Bacteroidota</taxon>
        <taxon>Bacteroidia</taxon>
        <taxon>Bacteroidales</taxon>
        <taxon>Odoribacteraceae</taxon>
        <taxon>Odoribacter</taxon>
    </lineage>
</organism>
<dbReference type="AlphaFoldDB" id="A0A412TT60"/>
<dbReference type="Pfam" id="PF01370">
    <property type="entry name" value="Epimerase"/>
    <property type="match status" value="1"/>
</dbReference>
<evidence type="ECO:0000313" key="3">
    <source>
        <dbReference type="EMBL" id="MDB9222588.1"/>
    </source>
</evidence>
<gene>
    <name evidence="4" type="ORF">DWW57_07205</name>
    <name evidence="3" type="ORF">PN645_06150</name>
</gene>
<dbReference type="Proteomes" id="UP000284243">
    <property type="component" value="Unassembled WGS sequence"/>
</dbReference>
<reference evidence="3" key="2">
    <citation type="submission" date="2023-01" db="EMBL/GenBank/DDBJ databases">
        <title>Human gut microbiome strain richness.</title>
        <authorList>
            <person name="Chen-Liaw A."/>
        </authorList>
    </citation>
    <scope>NUCLEOTIDE SEQUENCE</scope>
    <source>
        <strain evidence="3">RTP21484st1_B7_RTP21484_190118</strain>
    </source>
</reference>